<dbReference type="SUPFAM" id="SSF55658">
    <property type="entry name" value="L9 N-domain-like"/>
    <property type="match status" value="1"/>
</dbReference>
<dbReference type="GO" id="GO:0004523">
    <property type="term" value="F:RNA-DNA hybrid ribonuclease activity"/>
    <property type="evidence" value="ECO:0007669"/>
    <property type="project" value="UniProtKB-UniRule"/>
</dbReference>
<dbReference type="KEGG" id="lhf:JCM16775_0445"/>
<protein>
    <recommendedName>
        <fullName evidence="1">Ribonuclease H</fullName>
        <ecNumber evidence="1">3.1.26.4</ecNumber>
    </recommendedName>
</protein>
<name>A0A510JHQ1_9FUSO</name>
<dbReference type="InterPro" id="IPR036397">
    <property type="entry name" value="RNaseH_sf"/>
</dbReference>
<dbReference type="GO" id="GO:0046872">
    <property type="term" value="F:metal ion binding"/>
    <property type="evidence" value="ECO:0007669"/>
    <property type="project" value="UniProtKB-KW"/>
</dbReference>
<accession>A0A510JHQ1</accession>
<comment type="catalytic activity">
    <reaction evidence="1">
        <text>Endonucleolytic cleavage to 5'-phosphomonoester.</text>
        <dbReference type="EC" id="3.1.26.4"/>
    </reaction>
</comment>
<keyword evidence="4" id="KW-1185">Reference proteome</keyword>
<proteinExistence type="inferred from homology"/>
<evidence type="ECO:0000256" key="1">
    <source>
        <dbReference type="PIRNR" id="PIRNR037839"/>
    </source>
</evidence>
<dbReference type="InterPro" id="IPR009027">
    <property type="entry name" value="Ribosomal_bL9/RNase_H1_N"/>
</dbReference>
<dbReference type="Gene3D" id="3.40.970.10">
    <property type="entry name" value="Ribonuclease H1, N-terminal domain"/>
    <property type="match status" value="1"/>
</dbReference>
<dbReference type="SUPFAM" id="SSF53098">
    <property type="entry name" value="Ribonuclease H-like"/>
    <property type="match status" value="1"/>
</dbReference>
<reference evidence="3 4" key="1">
    <citation type="submission" date="2019-07" db="EMBL/GenBank/DDBJ databases">
        <title>Complete Genome Sequence of Leptotrichia hofstadii Strain JCM16775.</title>
        <authorList>
            <person name="Watanabe S."/>
            <person name="Cui L."/>
        </authorList>
    </citation>
    <scope>NUCLEOTIDE SEQUENCE [LARGE SCALE GENOMIC DNA]</scope>
    <source>
        <strain evidence="3 4">JCM16775</strain>
    </source>
</reference>
<dbReference type="Pfam" id="PF01693">
    <property type="entry name" value="Cauli_VI"/>
    <property type="match status" value="1"/>
</dbReference>
<keyword evidence="1" id="KW-0540">Nuclease</keyword>
<dbReference type="AlphaFoldDB" id="A0A510JHQ1"/>
<keyword evidence="1" id="KW-0255">Endonuclease</keyword>
<keyword evidence="1" id="KW-0460">Magnesium</keyword>
<evidence type="ECO:0000313" key="3">
    <source>
        <dbReference type="EMBL" id="BBM37755.1"/>
    </source>
</evidence>
<dbReference type="OrthoDB" id="9811552at2"/>
<dbReference type="EC" id="3.1.26.4" evidence="1"/>
<comment type="similarity">
    <text evidence="1">Belongs to the RNase H family.</text>
</comment>
<dbReference type="PIRSF" id="PIRSF037839">
    <property type="entry name" value="Ribonuclease_H"/>
    <property type="match status" value="1"/>
</dbReference>
<comment type="function">
    <text evidence="1">Endonuclease that specifically degrades the RNA of RNA-DNA hybrids.</text>
</comment>
<sequence>MSKNKKFYAYFIIDTNENGILENWSNCQRKVSGKKARYKSFKTFLEAEKWLNSGANYEKKEKADLTELYSELNRDAIYFDAGTGRGNGVEVRLTDFNGNSLLYKIMNEKNINEFGNYYVADTRTNNFGELVGIYTAFVYAKKYGTKVICGDSSLIIEYWSKGRYNSSNLENDTIELIKKVTLMRNEFEKKGGTVKKISGDVNPADLGFHK</sequence>
<dbReference type="Gene3D" id="3.30.420.10">
    <property type="entry name" value="Ribonuclease H-like superfamily/Ribonuclease H"/>
    <property type="match status" value="1"/>
</dbReference>
<organism evidence="3 4">
    <name type="scientific">Leptotrichia hofstadii</name>
    <dbReference type="NCBI Taxonomy" id="157688"/>
    <lineage>
        <taxon>Bacteria</taxon>
        <taxon>Fusobacteriati</taxon>
        <taxon>Fusobacteriota</taxon>
        <taxon>Fusobacteriia</taxon>
        <taxon>Fusobacteriales</taxon>
        <taxon>Leptotrichiaceae</taxon>
        <taxon>Leptotrichia</taxon>
    </lineage>
</organism>
<dbReference type="RefSeq" id="WP_026745336.1">
    <property type="nucleotide sequence ID" value="NZ_AP019823.1"/>
</dbReference>
<comment type="subcellular location">
    <subcellularLocation>
        <location evidence="1">Cytoplasm</location>
    </subcellularLocation>
</comment>
<gene>
    <name evidence="3" type="ORF">JCM16775_0445</name>
</gene>
<dbReference type="Proteomes" id="UP000321892">
    <property type="component" value="Chromosome"/>
</dbReference>
<dbReference type="GO" id="GO:0003676">
    <property type="term" value="F:nucleic acid binding"/>
    <property type="evidence" value="ECO:0007669"/>
    <property type="project" value="UniProtKB-UniRule"/>
</dbReference>
<keyword evidence="1" id="KW-0963">Cytoplasm</keyword>
<dbReference type="InterPro" id="IPR012337">
    <property type="entry name" value="RNaseH-like_sf"/>
</dbReference>
<dbReference type="InterPro" id="IPR011320">
    <property type="entry name" value="RNase_H1_N"/>
</dbReference>
<feature type="domain" description="Ribonuclease H1 N-terminal" evidence="2">
    <location>
        <begin position="9"/>
        <end position="50"/>
    </location>
</feature>
<dbReference type="EMBL" id="AP019823">
    <property type="protein sequence ID" value="BBM37755.1"/>
    <property type="molecule type" value="Genomic_DNA"/>
</dbReference>
<evidence type="ECO:0000313" key="4">
    <source>
        <dbReference type="Proteomes" id="UP000321892"/>
    </source>
</evidence>
<dbReference type="InterPro" id="IPR037056">
    <property type="entry name" value="RNase_H1_N_sf"/>
</dbReference>
<keyword evidence="1" id="KW-0378">Hydrolase</keyword>
<dbReference type="GO" id="GO:0005737">
    <property type="term" value="C:cytoplasm"/>
    <property type="evidence" value="ECO:0007669"/>
    <property type="project" value="UniProtKB-SubCell"/>
</dbReference>
<dbReference type="InterPro" id="IPR017290">
    <property type="entry name" value="RNase_H_bac"/>
</dbReference>
<keyword evidence="1" id="KW-0479">Metal-binding</keyword>
<evidence type="ECO:0000259" key="2">
    <source>
        <dbReference type="Pfam" id="PF01693"/>
    </source>
</evidence>